<proteinExistence type="predicted"/>
<accession>A0A225VM39</accession>
<dbReference type="OrthoDB" id="128450at2759"/>
<dbReference type="Proteomes" id="UP000198211">
    <property type="component" value="Unassembled WGS sequence"/>
</dbReference>
<comment type="caution">
    <text evidence="1">The sequence shown here is derived from an EMBL/GenBank/DDBJ whole genome shotgun (WGS) entry which is preliminary data.</text>
</comment>
<name>A0A225VM39_9STRA</name>
<dbReference type="EMBL" id="NBNE01003883">
    <property type="protein sequence ID" value="OWZ06621.1"/>
    <property type="molecule type" value="Genomic_DNA"/>
</dbReference>
<sequence length="176" mass="19950">MSNHTIDETAYSSLSRIVRENNWSVEETTQFLRGEFSNASRPNKALDPMRLYPHLDLVVQIAKVGIDVTWRGGPHPRRPPSKNHGSCRRYLRAVTRRLREGQDSGHYMVVDADILKQWPEGVCSPLGAVEKKDVDPAEEVRTIHDLSYPKNDSVNVAFVTDSVPKVRYKSVIVVAR</sequence>
<dbReference type="AlphaFoldDB" id="A0A225VM39"/>
<evidence type="ECO:0000313" key="2">
    <source>
        <dbReference type="Proteomes" id="UP000198211"/>
    </source>
</evidence>
<reference evidence="2" key="1">
    <citation type="submission" date="2017-03" db="EMBL/GenBank/DDBJ databases">
        <title>Phytopthora megakarya and P. palmivora, two closely related causual agents of cacao black pod achieved similar genome size and gene model numbers by different mechanisms.</title>
        <authorList>
            <person name="Ali S."/>
            <person name="Shao J."/>
            <person name="Larry D.J."/>
            <person name="Kronmiller B."/>
            <person name="Shen D."/>
            <person name="Strem M.D."/>
            <person name="Melnick R.L."/>
            <person name="Guiltinan M.J."/>
            <person name="Tyler B.M."/>
            <person name="Meinhardt L.W."/>
            <person name="Bailey B.A."/>
        </authorList>
    </citation>
    <scope>NUCLEOTIDE SEQUENCE [LARGE SCALE GENOMIC DNA]</scope>
    <source>
        <strain evidence="2">zdho120</strain>
    </source>
</reference>
<organism evidence="1 2">
    <name type="scientific">Phytophthora megakarya</name>
    <dbReference type="NCBI Taxonomy" id="4795"/>
    <lineage>
        <taxon>Eukaryota</taxon>
        <taxon>Sar</taxon>
        <taxon>Stramenopiles</taxon>
        <taxon>Oomycota</taxon>
        <taxon>Peronosporomycetes</taxon>
        <taxon>Peronosporales</taxon>
        <taxon>Peronosporaceae</taxon>
        <taxon>Phytophthora</taxon>
    </lineage>
</organism>
<gene>
    <name evidence="1" type="ORF">PHMEG_00021103</name>
</gene>
<keyword evidence="2" id="KW-1185">Reference proteome</keyword>
<protein>
    <submittedName>
        <fullName evidence="1">Uncharacterized protein</fullName>
    </submittedName>
</protein>
<evidence type="ECO:0000313" key="1">
    <source>
        <dbReference type="EMBL" id="OWZ06621.1"/>
    </source>
</evidence>